<organism evidence="3 4">
    <name type="scientific">Magnaporthiopsis poae (strain ATCC 64411 / 73-15)</name>
    <name type="common">Kentucky bluegrass fungus</name>
    <name type="synonym">Magnaporthe poae</name>
    <dbReference type="NCBI Taxonomy" id="644358"/>
    <lineage>
        <taxon>Eukaryota</taxon>
        <taxon>Fungi</taxon>
        <taxon>Dikarya</taxon>
        <taxon>Ascomycota</taxon>
        <taxon>Pezizomycotina</taxon>
        <taxon>Sordariomycetes</taxon>
        <taxon>Sordariomycetidae</taxon>
        <taxon>Magnaporthales</taxon>
        <taxon>Magnaporthaceae</taxon>
        <taxon>Magnaporthiopsis</taxon>
    </lineage>
</organism>
<reference evidence="2" key="3">
    <citation type="submission" date="2011-03" db="EMBL/GenBank/DDBJ databases">
        <title>Annotation of Magnaporthe poae ATCC 64411.</title>
        <authorList>
            <person name="Ma L.-J."/>
            <person name="Dead R."/>
            <person name="Young S.K."/>
            <person name="Zeng Q."/>
            <person name="Gargeya S."/>
            <person name="Fitzgerald M."/>
            <person name="Haas B."/>
            <person name="Abouelleil A."/>
            <person name="Alvarado L."/>
            <person name="Arachchi H.M."/>
            <person name="Berlin A."/>
            <person name="Brown A."/>
            <person name="Chapman S.B."/>
            <person name="Chen Z."/>
            <person name="Dunbar C."/>
            <person name="Freedman E."/>
            <person name="Gearin G."/>
            <person name="Gellesch M."/>
            <person name="Goldberg J."/>
            <person name="Griggs A."/>
            <person name="Gujja S."/>
            <person name="Heiman D."/>
            <person name="Howarth C."/>
            <person name="Larson L."/>
            <person name="Lui A."/>
            <person name="MacDonald P.J.P."/>
            <person name="Mehta T."/>
            <person name="Montmayeur A."/>
            <person name="Murphy C."/>
            <person name="Neiman D."/>
            <person name="Pearson M."/>
            <person name="Priest M."/>
            <person name="Roberts A."/>
            <person name="Saif S."/>
            <person name="Shea T."/>
            <person name="Shenoy N."/>
            <person name="Sisk P."/>
            <person name="Stolte C."/>
            <person name="Sykes S."/>
            <person name="Yandava C."/>
            <person name="Wortman J."/>
            <person name="Nusbaum C."/>
            <person name="Birren B."/>
        </authorList>
    </citation>
    <scope>NUCLEOTIDE SEQUENCE</scope>
    <source>
        <strain evidence="2">ATCC 64411</strain>
    </source>
</reference>
<reference evidence="3" key="5">
    <citation type="submission" date="2015-06" db="UniProtKB">
        <authorList>
            <consortium name="EnsemblFungi"/>
        </authorList>
    </citation>
    <scope>IDENTIFICATION</scope>
    <source>
        <strain evidence="3">ATCC 64411</strain>
    </source>
</reference>
<protein>
    <submittedName>
        <fullName evidence="2 3">Uncharacterized protein</fullName>
    </submittedName>
</protein>
<reference evidence="2" key="1">
    <citation type="submission" date="2010-05" db="EMBL/GenBank/DDBJ databases">
        <title>The Genome Sequence of Magnaporthe poae strain ATCC 64411.</title>
        <authorList>
            <consortium name="The Broad Institute Genome Sequencing Platform"/>
            <consortium name="Broad Institute Genome Sequencing Center for Infectious Disease"/>
            <person name="Ma L.-J."/>
            <person name="Dead R."/>
            <person name="Young S."/>
            <person name="Zeng Q."/>
            <person name="Koehrsen M."/>
            <person name="Alvarado L."/>
            <person name="Berlin A."/>
            <person name="Chapman S.B."/>
            <person name="Chen Z."/>
            <person name="Freedman E."/>
            <person name="Gellesch M."/>
            <person name="Goldberg J."/>
            <person name="Griggs A."/>
            <person name="Gujja S."/>
            <person name="Heilman E.R."/>
            <person name="Heiman D."/>
            <person name="Hepburn T."/>
            <person name="Howarth C."/>
            <person name="Jen D."/>
            <person name="Larson L."/>
            <person name="Mehta T."/>
            <person name="Neiman D."/>
            <person name="Pearson M."/>
            <person name="Roberts A."/>
            <person name="Saif S."/>
            <person name="Shea T."/>
            <person name="Shenoy N."/>
            <person name="Sisk P."/>
            <person name="Stolte C."/>
            <person name="Sykes S."/>
            <person name="Walk T."/>
            <person name="White J."/>
            <person name="Yandava C."/>
            <person name="Haas B."/>
            <person name="Nusbaum C."/>
            <person name="Birren B."/>
        </authorList>
    </citation>
    <scope>NUCLEOTIDE SEQUENCE</scope>
    <source>
        <strain evidence="2">ATCC 64411</strain>
    </source>
</reference>
<sequence>MERTFYSGSGLNVPWARLDQSSMPTKEPGSDRTRLPNHRPEARTHIFVH</sequence>
<accession>A0A0C4DZN9</accession>
<reference evidence="4" key="2">
    <citation type="submission" date="2010-05" db="EMBL/GenBank/DDBJ databases">
        <title>The genome sequence of Magnaporthe poae strain ATCC 64411.</title>
        <authorList>
            <person name="Ma L.-J."/>
            <person name="Dead R."/>
            <person name="Young S."/>
            <person name="Zeng Q."/>
            <person name="Koehrsen M."/>
            <person name="Alvarado L."/>
            <person name="Berlin A."/>
            <person name="Chapman S.B."/>
            <person name="Chen Z."/>
            <person name="Freedman E."/>
            <person name="Gellesch M."/>
            <person name="Goldberg J."/>
            <person name="Griggs A."/>
            <person name="Gujja S."/>
            <person name="Heilman E.R."/>
            <person name="Heiman D."/>
            <person name="Hepburn T."/>
            <person name="Howarth C."/>
            <person name="Jen D."/>
            <person name="Larson L."/>
            <person name="Mehta T."/>
            <person name="Neiman D."/>
            <person name="Pearson M."/>
            <person name="Roberts A."/>
            <person name="Saif S."/>
            <person name="Shea T."/>
            <person name="Shenoy N."/>
            <person name="Sisk P."/>
            <person name="Stolte C."/>
            <person name="Sykes S."/>
            <person name="Walk T."/>
            <person name="White J."/>
            <person name="Yandava C."/>
            <person name="Haas B."/>
            <person name="Nusbaum C."/>
            <person name="Birren B."/>
        </authorList>
    </citation>
    <scope>NUCLEOTIDE SEQUENCE [LARGE SCALE GENOMIC DNA]</scope>
    <source>
        <strain evidence="4">ATCC 64411 / 73-15</strain>
    </source>
</reference>
<keyword evidence="4" id="KW-1185">Reference proteome</keyword>
<dbReference type="EMBL" id="GL876969">
    <property type="protein sequence ID" value="KLU86533.1"/>
    <property type="molecule type" value="Genomic_DNA"/>
</dbReference>
<dbReference type="AlphaFoldDB" id="A0A0C4DZN9"/>
<reference evidence="3" key="4">
    <citation type="journal article" date="2015" name="G3 (Bethesda)">
        <title>Genome sequences of three phytopathogenic species of the Magnaporthaceae family of fungi.</title>
        <authorList>
            <person name="Okagaki L.H."/>
            <person name="Nunes C.C."/>
            <person name="Sailsbery J."/>
            <person name="Clay B."/>
            <person name="Brown D."/>
            <person name="John T."/>
            <person name="Oh Y."/>
            <person name="Young N."/>
            <person name="Fitzgerald M."/>
            <person name="Haas B.J."/>
            <person name="Zeng Q."/>
            <person name="Young S."/>
            <person name="Adiconis X."/>
            <person name="Fan L."/>
            <person name="Levin J.Z."/>
            <person name="Mitchell T.K."/>
            <person name="Okubara P.A."/>
            <person name="Farman M.L."/>
            <person name="Kohn L.M."/>
            <person name="Birren B."/>
            <person name="Ma L.-J."/>
            <person name="Dean R.A."/>
        </authorList>
    </citation>
    <scope>NUCLEOTIDE SEQUENCE</scope>
    <source>
        <strain evidence="3">ATCC 64411 / 73-15</strain>
    </source>
</reference>
<evidence type="ECO:0000313" key="3">
    <source>
        <dbReference type="EnsemblFungi" id="MAPG_05545T0"/>
    </source>
</evidence>
<dbReference type="VEuPathDB" id="FungiDB:MAPG_05545"/>
<gene>
    <name evidence="2" type="ORF">MAPG_05545</name>
</gene>
<dbReference type="EMBL" id="ADBL01001322">
    <property type="status" value="NOT_ANNOTATED_CDS"/>
    <property type="molecule type" value="Genomic_DNA"/>
</dbReference>
<name>A0A0C4DZN9_MAGP6</name>
<dbReference type="Proteomes" id="UP000011715">
    <property type="component" value="Unassembled WGS sequence"/>
</dbReference>
<dbReference type="EnsemblFungi" id="MAPG_05545T0">
    <property type="protein sequence ID" value="MAPG_05545T0"/>
    <property type="gene ID" value="MAPG_05545"/>
</dbReference>
<evidence type="ECO:0000313" key="2">
    <source>
        <dbReference type="EMBL" id="KLU86533.1"/>
    </source>
</evidence>
<feature type="compositionally biased region" description="Basic and acidic residues" evidence="1">
    <location>
        <begin position="28"/>
        <end position="49"/>
    </location>
</feature>
<evidence type="ECO:0000256" key="1">
    <source>
        <dbReference type="SAM" id="MobiDB-lite"/>
    </source>
</evidence>
<evidence type="ECO:0000313" key="4">
    <source>
        <dbReference type="Proteomes" id="UP000011715"/>
    </source>
</evidence>
<proteinExistence type="predicted"/>
<feature type="region of interest" description="Disordered" evidence="1">
    <location>
        <begin position="16"/>
        <end position="49"/>
    </location>
</feature>